<organism evidence="1 2">
    <name type="scientific">Dreissena polymorpha</name>
    <name type="common">Zebra mussel</name>
    <name type="synonym">Mytilus polymorpha</name>
    <dbReference type="NCBI Taxonomy" id="45954"/>
    <lineage>
        <taxon>Eukaryota</taxon>
        <taxon>Metazoa</taxon>
        <taxon>Spiralia</taxon>
        <taxon>Lophotrochozoa</taxon>
        <taxon>Mollusca</taxon>
        <taxon>Bivalvia</taxon>
        <taxon>Autobranchia</taxon>
        <taxon>Heteroconchia</taxon>
        <taxon>Euheterodonta</taxon>
        <taxon>Imparidentia</taxon>
        <taxon>Neoheterodontei</taxon>
        <taxon>Myida</taxon>
        <taxon>Dreissenoidea</taxon>
        <taxon>Dreissenidae</taxon>
        <taxon>Dreissena</taxon>
    </lineage>
</organism>
<reference evidence="1" key="2">
    <citation type="submission" date="2020-11" db="EMBL/GenBank/DDBJ databases">
        <authorList>
            <person name="McCartney M.A."/>
            <person name="Auch B."/>
            <person name="Kono T."/>
            <person name="Mallez S."/>
            <person name="Becker A."/>
            <person name="Gohl D.M."/>
            <person name="Silverstein K.A.T."/>
            <person name="Koren S."/>
            <person name="Bechman K.B."/>
            <person name="Herman A."/>
            <person name="Abrahante J.E."/>
            <person name="Garbe J."/>
        </authorList>
    </citation>
    <scope>NUCLEOTIDE SEQUENCE</scope>
    <source>
        <strain evidence="1">Duluth1</strain>
        <tissue evidence="1">Whole animal</tissue>
    </source>
</reference>
<protein>
    <submittedName>
        <fullName evidence="1">Uncharacterized protein</fullName>
    </submittedName>
</protein>
<dbReference type="EMBL" id="JAIWYP010000003">
    <property type="protein sequence ID" value="KAH3846255.1"/>
    <property type="molecule type" value="Genomic_DNA"/>
</dbReference>
<keyword evidence="2" id="KW-1185">Reference proteome</keyword>
<dbReference type="AlphaFoldDB" id="A0A9D4QXZ8"/>
<name>A0A9D4QXZ8_DREPO</name>
<sequence length="62" mass="6895">MLGHQLRRGDQVKVNRRGQFDLCLVQYLVHTGQVGGEVLIMHLQVLEIDRGGNLLGGRLTGE</sequence>
<dbReference type="Proteomes" id="UP000828390">
    <property type="component" value="Unassembled WGS sequence"/>
</dbReference>
<evidence type="ECO:0000313" key="1">
    <source>
        <dbReference type="EMBL" id="KAH3846255.1"/>
    </source>
</evidence>
<gene>
    <name evidence="1" type="ORF">DPMN_088554</name>
</gene>
<accession>A0A9D4QXZ8</accession>
<evidence type="ECO:0000313" key="2">
    <source>
        <dbReference type="Proteomes" id="UP000828390"/>
    </source>
</evidence>
<reference evidence="1" key="1">
    <citation type="journal article" date="2019" name="bioRxiv">
        <title>The Genome of the Zebra Mussel, Dreissena polymorpha: A Resource for Invasive Species Research.</title>
        <authorList>
            <person name="McCartney M.A."/>
            <person name="Auch B."/>
            <person name="Kono T."/>
            <person name="Mallez S."/>
            <person name="Zhang Y."/>
            <person name="Obille A."/>
            <person name="Becker A."/>
            <person name="Abrahante J.E."/>
            <person name="Garbe J."/>
            <person name="Badalamenti J.P."/>
            <person name="Herman A."/>
            <person name="Mangelson H."/>
            <person name="Liachko I."/>
            <person name="Sullivan S."/>
            <person name="Sone E.D."/>
            <person name="Koren S."/>
            <person name="Silverstein K.A.T."/>
            <person name="Beckman K.B."/>
            <person name="Gohl D.M."/>
        </authorList>
    </citation>
    <scope>NUCLEOTIDE SEQUENCE</scope>
    <source>
        <strain evidence="1">Duluth1</strain>
        <tissue evidence="1">Whole animal</tissue>
    </source>
</reference>
<proteinExistence type="predicted"/>
<comment type="caution">
    <text evidence="1">The sequence shown here is derived from an EMBL/GenBank/DDBJ whole genome shotgun (WGS) entry which is preliminary data.</text>
</comment>